<accession>A0ABN7SCS1</accession>
<evidence type="ECO:0000313" key="1">
    <source>
        <dbReference type="EMBL" id="CAG5094603.1"/>
    </source>
</evidence>
<sequence length="333" mass="40300">MCCDKLTCLDCYRSKVESIKLPPNYDSIFGSENVYRYPCCENEVPNHILHESQRVTNCDYVGEKDIKWFFRYRFLAGIMETLKPVFPLETQPYIESLVYQCVDCKVVVDYVDRQNHWEKECNRKFRINPFQKDEKCIFCSKWSDFMEEEYKTMCCDKLTCLDCYRFQVESIQVPHTNEGPFKQENVYRYPCCEKIVPNETLIEYLRSDDKWKFELKRNYLGGIMDILKPIYPIERQLYKQSFMYHCLGDDCKAIVNYMDRQNHWEEECNRKFSCPGCSDVVRRSDKHICAELLKIQMQEKKHALEEQIKDYKKLVHKENYNRGLRNFFQRLHY</sequence>
<evidence type="ECO:0000313" key="2">
    <source>
        <dbReference type="Proteomes" id="UP001158576"/>
    </source>
</evidence>
<proteinExistence type="predicted"/>
<gene>
    <name evidence="1" type="ORF">OKIOD_LOCUS5259</name>
</gene>
<protein>
    <submittedName>
        <fullName evidence="1">Oidioi.mRNA.OKI2018_I69.XSR.g13701.t1.cds</fullName>
    </submittedName>
</protein>
<organism evidence="1 2">
    <name type="scientific">Oikopleura dioica</name>
    <name type="common">Tunicate</name>
    <dbReference type="NCBI Taxonomy" id="34765"/>
    <lineage>
        <taxon>Eukaryota</taxon>
        <taxon>Metazoa</taxon>
        <taxon>Chordata</taxon>
        <taxon>Tunicata</taxon>
        <taxon>Appendicularia</taxon>
        <taxon>Copelata</taxon>
        <taxon>Oikopleuridae</taxon>
        <taxon>Oikopleura</taxon>
    </lineage>
</organism>
<dbReference type="EMBL" id="OU015569">
    <property type="protein sequence ID" value="CAG5094603.1"/>
    <property type="molecule type" value="Genomic_DNA"/>
</dbReference>
<reference evidence="1 2" key="1">
    <citation type="submission" date="2021-04" db="EMBL/GenBank/DDBJ databases">
        <authorList>
            <person name="Bliznina A."/>
        </authorList>
    </citation>
    <scope>NUCLEOTIDE SEQUENCE [LARGE SCALE GENOMIC DNA]</scope>
</reference>
<keyword evidence="2" id="KW-1185">Reference proteome</keyword>
<dbReference type="Proteomes" id="UP001158576">
    <property type="component" value="Chromosome XSR"/>
</dbReference>
<name>A0ABN7SCS1_OIKDI</name>